<organism evidence="2 3">
    <name type="scientific">Portunus trituberculatus</name>
    <name type="common">Swimming crab</name>
    <name type="synonym">Neptunus trituberculatus</name>
    <dbReference type="NCBI Taxonomy" id="210409"/>
    <lineage>
        <taxon>Eukaryota</taxon>
        <taxon>Metazoa</taxon>
        <taxon>Ecdysozoa</taxon>
        <taxon>Arthropoda</taxon>
        <taxon>Crustacea</taxon>
        <taxon>Multicrustacea</taxon>
        <taxon>Malacostraca</taxon>
        <taxon>Eumalacostraca</taxon>
        <taxon>Eucarida</taxon>
        <taxon>Decapoda</taxon>
        <taxon>Pleocyemata</taxon>
        <taxon>Brachyura</taxon>
        <taxon>Eubrachyura</taxon>
        <taxon>Portunoidea</taxon>
        <taxon>Portunidae</taxon>
        <taxon>Portuninae</taxon>
        <taxon>Portunus</taxon>
    </lineage>
</organism>
<sequence>MVEERWRGDGGAALNEPEVQESPGPAGEYEVAEGGPCDAAGNQAFNTRQWRIRVHSGGDSGVVRRPFTTTPTEYSGGGEGEDGEGTPVLKLKVLKDFSPSHYTPRPCLVGLEERGAPGNETE</sequence>
<proteinExistence type="predicted"/>
<gene>
    <name evidence="2" type="ORF">E2C01_053793</name>
</gene>
<dbReference type="AlphaFoldDB" id="A0A5B7GR07"/>
<accession>A0A5B7GR07</accession>
<comment type="caution">
    <text evidence="2">The sequence shown here is derived from an EMBL/GenBank/DDBJ whole genome shotgun (WGS) entry which is preliminary data.</text>
</comment>
<dbReference type="Proteomes" id="UP000324222">
    <property type="component" value="Unassembled WGS sequence"/>
</dbReference>
<protein>
    <submittedName>
        <fullName evidence="2">Uncharacterized protein</fullName>
    </submittedName>
</protein>
<feature type="region of interest" description="Disordered" evidence="1">
    <location>
        <begin position="98"/>
        <end position="122"/>
    </location>
</feature>
<evidence type="ECO:0000313" key="2">
    <source>
        <dbReference type="EMBL" id="MPC59765.1"/>
    </source>
</evidence>
<feature type="region of interest" description="Disordered" evidence="1">
    <location>
        <begin position="1"/>
        <end position="42"/>
    </location>
</feature>
<evidence type="ECO:0000313" key="3">
    <source>
        <dbReference type="Proteomes" id="UP000324222"/>
    </source>
</evidence>
<reference evidence="2 3" key="1">
    <citation type="submission" date="2019-05" db="EMBL/GenBank/DDBJ databases">
        <title>Another draft genome of Portunus trituberculatus and its Hox gene families provides insights of decapod evolution.</title>
        <authorList>
            <person name="Jeong J.-H."/>
            <person name="Song I."/>
            <person name="Kim S."/>
            <person name="Choi T."/>
            <person name="Kim D."/>
            <person name="Ryu S."/>
            <person name="Kim W."/>
        </authorList>
    </citation>
    <scope>NUCLEOTIDE SEQUENCE [LARGE SCALE GENOMIC DNA]</scope>
    <source>
        <tissue evidence="2">Muscle</tissue>
    </source>
</reference>
<evidence type="ECO:0000256" key="1">
    <source>
        <dbReference type="SAM" id="MobiDB-lite"/>
    </source>
</evidence>
<name>A0A5B7GR07_PORTR</name>
<keyword evidence="3" id="KW-1185">Reference proteome</keyword>
<feature type="region of interest" description="Disordered" evidence="1">
    <location>
        <begin position="56"/>
        <end position="86"/>
    </location>
</feature>
<dbReference type="EMBL" id="VSRR010016855">
    <property type="protein sequence ID" value="MPC59765.1"/>
    <property type="molecule type" value="Genomic_DNA"/>
</dbReference>